<evidence type="ECO:0000313" key="1">
    <source>
        <dbReference type="EMBL" id="GAG71698.1"/>
    </source>
</evidence>
<protein>
    <recommendedName>
        <fullName evidence="2">DUF3800 domain-containing protein</fullName>
    </recommendedName>
</protein>
<evidence type="ECO:0008006" key="2">
    <source>
        <dbReference type="Google" id="ProtNLM"/>
    </source>
</evidence>
<sequence length="242" mass="28944">MEYNIYCDESCHLERDKQNVMVMGAIWCLSERARKINVRIRELKAKHNLSKKFEIKWKKVSPGKISFYEDLINYFFDNDHLHFRALVIPDKSILNHDKFSQNHDTWYYKMYFNLLKVILNPNDRYKIYLDIKDTKSAIKVYRLHEVLCNNIYDFSRDIIEDVQTIRSNEVEIIQLVDLLIGAICYFNRNLNTSSAKTNLVEKIKDLSGYDLTSSTLYKEEKFNLFIWKATKLEDEDFYGNKT</sequence>
<dbReference type="Pfam" id="PF12686">
    <property type="entry name" value="DUF3800"/>
    <property type="match status" value="1"/>
</dbReference>
<proteinExistence type="predicted"/>
<dbReference type="EMBL" id="BART01001619">
    <property type="protein sequence ID" value="GAG71698.1"/>
    <property type="molecule type" value="Genomic_DNA"/>
</dbReference>
<dbReference type="InterPro" id="IPR024524">
    <property type="entry name" value="DUF3800"/>
</dbReference>
<comment type="caution">
    <text evidence="1">The sequence shown here is derived from an EMBL/GenBank/DDBJ whole genome shotgun (WGS) entry which is preliminary data.</text>
</comment>
<dbReference type="AlphaFoldDB" id="X1AG32"/>
<reference evidence="1" key="1">
    <citation type="journal article" date="2014" name="Front. Microbiol.">
        <title>High frequency of phylogenetically diverse reductive dehalogenase-homologous genes in deep subseafloor sedimentary metagenomes.</title>
        <authorList>
            <person name="Kawai M."/>
            <person name="Futagami T."/>
            <person name="Toyoda A."/>
            <person name="Takaki Y."/>
            <person name="Nishi S."/>
            <person name="Hori S."/>
            <person name="Arai W."/>
            <person name="Tsubouchi T."/>
            <person name="Morono Y."/>
            <person name="Uchiyama I."/>
            <person name="Ito T."/>
            <person name="Fujiyama A."/>
            <person name="Inagaki F."/>
            <person name="Takami H."/>
        </authorList>
    </citation>
    <scope>NUCLEOTIDE SEQUENCE</scope>
    <source>
        <strain evidence="1">Expedition CK06-06</strain>
    </source>
</reference>
<name>X1AG32_9ZZZZ</name>
<organism evidence="1">
    <name type="scientific">marine sediment metagenome</name>
    <dbReference type="NCBI Taxonomy" id="412755"/>
    <lineage>
        <taxon>unclassified sequences</taxon>
        <taxon>metagenomes</taxon>
        <taxon>ecological metagenomes</taxon>
    </lineage>
</organism>
<accession>X1AG32</accession>
<gene>
    <name evidence="1" type="ORF">S01H4_05544</name>
</gene>